<comment type="caution">
    <text evidence="2">The sequence shown here is derived from an EMBL/GenBank/DDBJ whole genome shotgun (WGS) entry which is preliminary data.</text>
</comment>
<feature type="transmembrane region" description="Helical" evidence="1">
    <location>
        <begin position="21"/>
        <end position="48"/>
    </location>
</feature>
<name>A0A420WIQ7_9PROT</name>
<dbReference type="AlphaFoldDB" id="A0A420WIQ7"/>
<evidence type="ECO:0000256" key="1">
    <source>
        <dbReference type="SAM" id="Phobius"/>
    </source>
</evidence>
<keyword evidence="1" id="KW-0472">Membrane</keyword>
<dbReference type="InParanoid" id="A0A420WIQ7"/>
<feature type="transmembrane region" description="Helical" evidence="1">
    <location>
        <begin position="104"/>
        <end position="125"/>
    </location>
</feature>
<accession>A0A420WIQ7</accession>
<dbReference type="EMBL" id="RBII01000001">
    <property type="protein sequence ID" value="RKQ70819.1"/>
    <property type="molecule type" value="Genomic_DNA"/>
</dbReference>
<keyword evidence="1" id="KW-1133">Transmembrane helix</keyword>
<reference evidence="2 3" key="1">
    <citation type="submission" date="2018-10" db="EMBL/GenBank/DDBJ databases">
        <title>Genomic Encyclopedia of Type Strains, Phase IV (KMG-IV): sequencing the most valuable type-strain genomes for metagenomic binning, comparative biology and taxonomic classification.</title>
        <authorList>
            <person name="Goeker M."/>
        </authorList>
    </citation>
    <scope>NUCLEOTIDE SEQUENCE [LARGE SCALE GENOMIC DNA]</scope>
    <source>
        <strain evidence="2 3">DSM 22008</strain>
    </source>
</reference>
<dbReference type="Proteomes" id="UP000282211">
    <property type="component" value="Unassembled WGS sequence"/>
</dbReference>
<gene>
    <name evidence="2" type="ORF">DES40_0120</name>
</gene>
<organism evidence="2 3">
    <name type="scientific">Litorimonas taeanensis</name>
    <dbReference type="NCBI Taxonomy" id="568099"/>
    <lineage>
        <taxon>Bacteria</taxon>
        <taxon>Pseudomonadati</taxon>
        <taxon>Pseudomonadota</taxon>
        <taxon>Alphaproteobacteria</taxon>
        <taxon>Maricaulales</taxon>
        <taxon>Robiginitomaculaceae</taxon>
    </lineage>
</organism>
<proteinExistence type="predicted"/>
<dbReference type="OrthoDB" id="9837176at2"/>
<evidence type="ECO:0000313" key="3">
    <source>
        <dbReference type="Proteomes" id="UP000282211"/>
    </source>
</evidence>
<feature type="transmembrane region" description="Helical" evidence="1">
    <location>
        <begin position="74"/>
        <end position="92"/>
    </location>
</feature>
<dbReference type="RefSeq" id="WP_121098643.1">
    <property type="nucleotide sequence ID" value="NZ_RBII01000001.1"/>
</dbReference>
<evidence type="ECO:0000313" key="2">
    <source>
        <dbReference type="EMBL" id="RKQ70819.1"/>
    </source>
</evidence>
<sequence>MGNSLFRWERRKRLKSKVRNLDLDSFDYLILTLVFLMSFVALRLFFIFEVVQAPCVEYLATIGSDDGLPSIFKLTHYIALLMMVFWGVVGLARFLEGKRSWHQIIWFLTLLLSILMIAVFTRALVPEKHINPPDGILNVALHPSEVSWSHLEKGRWIAHGLPGCVWLEENIITQRNHESKSTQLGILQGLGLGKPYIQTLIDSQTYRPMTAYERDRFIIKHDCMNDVTRYGQHRSVCEEPYLYPVERGKLPPIDLLQY</sequence>
<keyword evidence="1" id="KW-0812">Transmembrane</keyword>
<keyword evidence="3" id="KW-1185">Reference proteome</keyword>
<protein>
    <submittedName>
        <fullName evidence="2">Uncharacterized protein</fullName>
    </submittedName>
</protein>